<keyword evidence="1" id="KW-0732">Signal</keyword>
<protein>
    <submittedName>
        <fullName evidence="2">Uncharacterized protein</fullName>
    </submittedName>
</protein>
<dbReference type="EMBL" id="JAHUZE010000002">
    <property type="protein sequence ID" value="MBV7379524.1"/>
    <property type="molecule type" value="Genomic_DNA"/>
</dbReference>
<comment type="caution">
    <text evidence="2">The sequence shown here is derived from an EMBL/GenBank/DDBJ whole genome shotgun (WGS) entry which is preliminary data.</text>
</comment>
<reference evidence="2 3" key="1">
    <citation type="submission" date="2021-05" db="EMBL/GenBank/DDBJ databases">
        <title>Culturable bacteria isolated from Daya Bay.</title>
        <authorList>
            <person name="Zheng W."/>
            <person name="Yu S."/>
            <person name="Huang Y."/>
        </authorList>
    </citation>
    <scope>NUCLEOTIDE SEQUENCE [LARGE SCALE GENOMIC DNA]</scope>
    <source>
        <strain evidence="2 3">DP4N28-5</strain>
    </source>
</reference>
<evidence type="ECO:0000313" key="3">
    <source>
        <dbReference type="Proteomes" id="UP000756530"/>
    </source>
</evidence>
<organism evidence="2 3">
    <name type="scientific">Maritimibacter dapengensis</name>
    <dbReference type="NCBI Taxonomy" id="2836868"/>
    <lineage>
        <taxon>Bacteria</taxon>
        <taxon>Pseudomonadati</taxon>
        <taxon>Pseudomonadota</taxon>
        <taxon>Alphaproteobacteria</taxon>
        <taxon>Rhodobacterales</taxon>
        <taxon>Roseobacteraceae</taxon>
        <taxon>Maritimibacter</taxon>
    </lineage>
</organism>
<accession>A0ABS6T2P6</accession>
<feature type="chain" id="PRO_5045168078" evidence="1">
    <location>
        <begin position="21"/>
        <end position="103"/>
    </location>
</feature>
<proteinExistence type="predicted"/>
<name>A0ABS6T2P6_9RHOB</name>
<gene>
    <name evidence="2" type="ORF">KJP28_11340</name>
</gene>
<evidence type="ECO:0000256" key="1">
    <source>
        <dbReference type="SAM" id="SignalP"/>
    </source>
</evidence>
<keyword evidence="3" id="KW-1185">Reference proteome</keyword>
<dbReference type="RefSeq" id="WP_218392646.1">
    <property type="nucleotide sequence ID" value="NZ_JAHUZE010000002.1"/>
</dbReference>
<dbReference type="Proteomes" id="UP000756530">
    <property type="component" value="Unassembled WGS sequence"/>
</dbReference>
<evidence type="ECO:0000313" key="2">
    <source>
        <dbReference type="EMBL" id="MBV7379524.1"/>
    </source>
</evidence>
<feature type="signal peptide" evidence="1">
    <location>
        <begin position="1"/>
        <end position="20"/>
    </location>
</feature>
<sequence length="103" mass="10790">MKRFVTLLGLVLAVPAFGEAHNTPADLDISCNANGAVLVLGQNTIEPGATYYLGKDCDAYSPGKGSGRWWLAASAVVVEINGVAIRFANDIDCPALPGCFYAD</sequence>